<keyword evidence="7" id="KW-0597">Phosphoprotein</keyword>
<keyword evidence="11" id="KW-0732">Signal</keyword>
<dbReference type="SUPFAM" id="SSF52047">
    <property type="entry name" value="RNI-like"/>
    <property type="match status" value="2"/>
</dbReference>
<dbReference type="PROSITE" id="PS00108">
    <property type="entry name" value="PROTEIN_KINASE_ST"/>
    <property type="match status" value="1"/>
</dbReference>
<name>A0A2I4H577_JUGRE</name>
<comment type="similarity">
    <text evidence="3">Belongs to the protein kinase superfamily. Ser/Thr protein kinase family.</text>
</comment>
<dbReference type="SUPFAM" id="SSF56112">
    <property type="entry name" value="Protein kinase-like (PK-like)"/>
    <property type="match status" value="1"/>
</dbReference>
<dbReference type="STRING" id="51240.A0A2I4H577"/>
<dbReference type="PROSITE" id="PS50011">
    <property type="entry name" value="PROTEIN_KINASE_DOM"/>
    <property type="match status" value="1"/>
</dbReference>
<dbReference type="InterPro" id="IPR011009">
    <property type="entry name" value="Kinase-like_dom_sf"/>
</dbReference>
<dbReference type="SMART" id="SM00365">
    <property type="entry name" value="LRR_SD22"/>
    <property type="match status" value="7"/>
</dbReference>
<protein>
    <recommendedName>
        <fullName evidence="4">non-specific serine/threonine protein kinase</fullName>
        <ecNumber evidence="4">2.7.11.1</ecNumber>
    </recommendedName>
</protein>
<dbReference type="InterPro" id="IPR013210">
    <property type="entry name" value="LRR_N_plant-typ"/>
</dbReference>
<evidence type="ECO:0000256" key="21">
    <source>
        <dbReference type="ARBA" id="ARBA00048679"/>
    </source>
</evidence>
<evidence type="ECO:0000256" key="8">
    <source>
        <dbReference type="ARBA" id="ARBA00022614"/>
    </source>
</evidence>
<dbReference type="InterPro" id="IPR001611">
    <property type="entry name" value="Leu-rich_rpt"/>
</dbReference>
<keyword evidence="13" id="KW-0547">Nucleotide-binding</keyword>
<dbReference type="SMART" id="SM00369">
    <property type="entry name" value="LRR_TYP"/>
    <property type="match status" value="13"/>
</dbReference>
<dbReference type="Pfam" id="PF00560">
    <property type="entry name" value="LRR_1"/>
    <property type="match status" value="5"/>
</dbReference>
<keyword evidence="14" id="KW-0418">Kinase</keyword>
<dbReference type="AlphaFoldDB" id="A0A2I4H577"/>
<keyword evidence="8" id="KW-0433">Leucine-rich repeat</keyword>
<dbReference type="InterPro" id="IPR051809">
    <property type="entry name" value="Plant_receptor-like_S/T_kinase"/>
</dbReference>
<evidence type="ECO:0000259" key="22">
    <source>
        <dbReference type="PROSITE" id="PS50011"/>
    </source>
</evidence>
<dbReference type="Gene3D" id="1.10.510.10">
    <property type="entry name" value="Transferase(Phosphotransferase) domain 1"/>
    <property type="match status" value="1"/>
</dbReference>
<dbReference type="Proteomes" id="UP000235220">
    <property type="component" value="Chromosome 3"/>
</dbReference>
<dbReference type="GO" id="GO:0009791">
    <property type="term" value="P:post-embryonic development"/>
    <property type="evidence" value="ECO:0007669"/>
    <property type="project" value="UniProtKB-ARBA"/>
</dbReference>
<organism evidence="23 24">
    <name type="scientific">Juglans regia</name>
    <name type="common">English walnut</name>
    <dbReference type="NCBI Taxonomy" id="51240"/>
    <lineage>
        <taxon>Eukaryota</taxon>
        <taxon>Viridiplantae</taxon>
        <taxon>Streptophyta</taxon>
        <taxon>Embryophyta</taxon>
        <taxon>Tracheophyta</taxon>
        <taxon>Spermatophyta</taxon>
        <taxon>Magnoliopsida</taxon>
        <taxon>eudicotyledons</taxon>
        <taxon>Gunneridae</taxon>
        <taxon>Pentapetalae</taxon>
        <taxon>rosids</taxon>
        <taxon>fabids</taxon>
        <taxon>Fagales</taxon>
        <taxon>Juglandaceae</taxon>
        <taxon>Juglans</taxon>
    </lineage>
</organism>
<keyword evidence="15" id="KW-0067">ATP-binding</keyword>
<evidence type="ECO:0000256" key="18">
    <source>
        <dbReference type="ARBA" id="ARBA00023170"/>
    </source>
</evidence>
<keyword evidence="16" id="KW-1133">Transmembrane helix</keyword>
<keyword evidence="10" id="KW-0812">Transmembrane</keyword>
<evidence type="ECO:0000256" key="3">
    <source>
        <dbReference type="ARBA" id="ARBA00008684"/>
    </source>
</evidence>
<keyword evidence="9" id="KW-0808">Transferase</keyword>
<reference evidence="24" key="1">
    <citation type="submission" date="2025-08" db="UniProtKB">
        <authorList>
            <consortium name="RefSeq"/>
        </authorList>
    </citation>
    <scope>IDENTIFICATION</scope>
    <source>
        <tissue evidence="24">Leaves</tissue>
    </source>
</reference>
<dbReference type="FunFam" id="3.80.10.10:FF:000095">
    <property type="entry name" value="LRR receptor-like serine/threonine-protein kinase GSO1"/>
    <property type="match status" value="1"/>
</dbReference>
<dbReference type="GO" id="GO:0004674">
    <property type="term" value="F:protein serine/threonine kinase activity"/>
    <property type="evidence" value="ECO:0007669"/>
    <property type="project" value="UniProtKB-KW"/>
</dbReference>
<dbReference type="PRINTS" id="PR00019">
    <property type="entry name" value="LEURICHRPT"/>
</dbReference>
<dbReference type="Gramene" id="Jr03_16100_p1">
    <property type="protein sequence ID" value="cds.Jr03_16100_p1"/>
    <property type="gene ID" value="Jr03_16100"/>
</dbReference>
<evidence type="ECO:0000256" key="11">
    <source>
        <dbReference type="ARBA" id="ARBA00022729"/>
    </source>
</evidence>
<comment type="catalytic activity">
    <reaction evidence="20">
        <text>L-threonyl-[protein] + ATP = O-phospho-L-threonyl-[protein] + ADP + H(+)</text>
        <dbReference type="Rhea" id="RHEA:46608"/>
        <dbReference type="Rhea" id="RHEA-COMP:11060"/>
        <dbReference type="Rhea" id="RHEA-COMP:11605"/>
        <dbReference type="ChEBI" id="CHEBI:15378"/>
        <dbReference type="ChEBI" id="CHEBI:30013"/>
        <dbReference type="ChEBI" id="CHEBI:30616"/>
        <dbReference type="ChEBI" id="CHEBI:61977"/>
        <dbReference type="ChEBI" id="CHEBI:456216"/>
        <dbReference type="EC" id="2.7.11.1"/>
    </reaction>
</comment>
<comment type="catalytic activity">
    <reaction evidence="21">
        <text>L-seryl-[protein] + ATP = O-phospho-L-seryl-[protein] + ADP + H(+)</text>
        <dbReference type="Rhea" id="RHEA:17989"/>
        <dbReference type="Rhea" id="RHEA-COMP:9863"/>
        <dbReference type="Rhea" id="RHEA-COMP:11604"/>
        <dbReference type="ChEBI" id="CHEBI:15378"/>
        <dbReference type="ChEBI" id="CHEBI:29999"/>
        <dbReference type="ChEBI" id="CHEBI:30616"/>
        <dbReference type="ChEBI" id="CHEBI:83421"/>
        <dbReference type="ChEBI" id="CHEBI:456216"/>
        <dbReference type="EC" id="2.7.11.1"/>
    </reaction>
</comment>
<evidence type="ECO:0000256" key="2">
    <source>
        <dbReference type="ARBA" id="ARBA00004479"/>
    </source>
</evidence>
<evidence type="ECO:0000256" key="10">
    <source>
        <dbReference type="ARBA" id="ARBA00022692"/>
    </source>
</evidence>
<feature type="domain" description="Protein kinase" evidence="22">
    <location>
        <begin position="851"/>
        <end position="1130"/>
    </location>
</feature>
<dbReference type="InterPro" id="IPR017441">
    <property type="entry name" value="Protein_kinase_ATP_BS"/>
</dbReference>
<accession>A0A2I4H577</accession>
<evidence type="ECO:0000256" key="6">
    <source>
        <dbReference type="ARBA" id="ARBA00022527"/>
    </source>
</evidence>
<keyword evidence="23" id="KW-1185">Reference proteome</keyword>
<dbReference type="Pfam" id="PF08263">
    <property type="entry name" value="LRRNT_2"/>
    <property type="match status" value="1"/>
</dbReference>
<proteinExistence type="inferred from homology"/>
<evidence type="ECO:0000256" key="20">
    <source>
        <dbReference type="ARBA" id="ARBA00047899"/>
    </source>
</evidence>
<dbReference type="GO" id="GO:0005886">
    <property type="term" value="C:plasma membrane"/>
    <property type="evidence" value="ECO:0007669"/>
    <property type="project" value="UniProtKB-SubCell"/>
</dbReference>
<dbReference type="FunFam" id="3.80.10.10:FF:000101">
    <property type="entry name" value="LRR receptor-like serine/threonine-protein kinase ERECTA"/>
    <property type="match status" value="1"/>
</dbReference>
<dbReference type="PROSITE" id="PS00107">
    <property type="entry name" value="PROTEIN_KINASE_ATP"/>
    <property type="match status" value="1"/>
</dbReference>
<keyword evidence="18" id="KW-0675">Receptor</keyword>
<dbReference type="Pfam" id="PF13855">
    <property type="entry name" value="LRR_8"/>
    <property type="match status" value="5"/>
</dbReference>
<keyword evidence="5" id="KW-1003">Cell membrane</keyword>
<dbReference type="RefSeq" id="XP_018851311.2">
    <property type="nucleotide sequence ID" value="XM_018995766.2"/>
</dbReference>
<evidence type="ECO:0000256" key="7">
    <source>
        <dbReference type="ARBA" id="ARBA00022553"/>
    </source>
</evidence>
<evidence type="ECO:0000256" key="16">
    <source>
        <dbReference type="ARBA" id="ARBA00022989"/>
    </source>
</evidence>
<keyword evidence="17" id="KW-0472">Membrane</keyword>
<dbReference type="Pfam" id="PF07714">
    <property type="entry name" value="PK_Tyr_Ser-Thr"/>
    <property type="match status" value="1"/>
</dbReference>
<comment type="subcellular location">
    <subcellularLocation>
        <location evidence="1">Cell membrane</location>
        <topology evidence="1">Single-pass membrane protein</topology>
    </subcellularLocation>
    <subcellularLocation>
        <location evidence="2">Membrane</location>
        <topology evidence="2">Single-pass type I membrane protein</topology>
    </subcellularLocation>
</comment>
<evidence type="ECO:0000313" key="24">
    <source>
        <dbReference type="RefSeq" id="XP_018851311.2"/>
    </source>
</evidence>
<evidence type="ECO:0000256" key="9">
    <source>
        <dbReference type="ARBA" id="ARBA00022679"/>
    </source>
</evidence>
<dbReference type="PROSITE" id="PS51450">
    <property type="entry name" value="LRR"/>
    <property type="match status" value="1"/>
</dbReference>
<evidence type="ECO:0000256" key="12">
    <source>
        <dbReference type="ARBA" id="ARBA00022737"/>
    </source>
</evidence>
<dbReference type="FunFam" id="3.30.200.20:FF:000661">
    <property type="entry name" value="Serine-threonine protein kinase plant-type"/>
    <property type="match status" value="1"/>
</dbReference>
<dbReference type="InterPro" id="IPR001245">
    <property type="entry name" value="Ser-Thr/Tyr_kinase_cat_dom"/>
</dbReference>
<dbReference type="OrthoDB" id="676979at2759"/>
<dbReference type="InterPro" id="IPR000719">
    <property type="entry name" value="Prot_kinase_dom"/>
</dbReference>
<dbReference type="FunFam" id="3.80.10.10:FF:000233">
    <property type="entry name" value="Leucine-rich repeat receptor-like protein kinase TDR"/>
    <property type="match status" value="1"/>
</dbReference>
<evidence type="ECO:0000256" key="4">
    <source>
        <dbReference type="ARBA" id="ARBA00012513"/>
    </source>
</evidence>
<dbReference type="InterPro" id="IPR032675">
    <property type="entry name" value="LRR_dom_sf"/>
</dbReference>
<dbReference type="EC" id="2.7.11.1" evidence="4"/>
<evidence type="ECO:0000256" key="1">
    <source>
        <dbReference type="ARBA" id="ARBA00004162"/>
    </source>
</evidence>
<dbReference type="PANTHER" id="PTHR27008">
    <property type="entry name" value="OS04G0122200 PROTEIN"/>
    <property type="match status" value="1"/>
</dbReference>
<dbReference type="KEGG" id="jre:109013621"/>
<evidence type="ECO:0000256" key="14">
    <source>
        <dbReference type="ARBA" id="ARBA00022777"/>
    </source>
</evidence>
<dbReference type="InterPro" id="IPR008271">
    <property type="entry name" value="Ser/Thr_kinase_AS"/>
</dbReference>
<evidence type="ECO:0000256" key="15">
    <source>
        <dbReference type="ARBA" id="ARBA00022840"/>
    </source>
</evidence>
<gene>
    <name evidence="24" type="primary">LOC109013621</name>
</gene>
<dbReference type="PANTHER" id="PTHR27008:SF585">
    <property type="entry name" value="PROTEIN KINASE DOMAIN-CONTAINING PROTEIN"/>
    <property type="match status" value="1"/>
</dbReference>
<evidence type="ECO:0000256" key="13">
    <source>
        <dbReference type="ARBA" id="ARBA00022741"/>
    </source>
</evidence>
<evidence type="ECO:0000256" key="17">
    <source>
        <dbReference type="ARBA" id="ARBA00023136"/>
    </source>
</evidence>
<dbReference type="Gene3D" id="3.80.10.10">
    <property type="entry name" value="Ribonuclease Inhibitor"/>
    <property type="match status" value="4"/>
</dbReference>
<dbReference type="Gene3D" id="3.30.200.20">
    <property type="entry name" value="Phosphorylase Kinase, domain 1"/>
    <property type="match status" value="1"/>
</dbReference>
<dbReference type="InterPro" id="IPR003591">
    <property type="entry name" value="Leu-rich_rpt_typical-subtyp"/>
</dbReference>
<keyword evidence="19" id="KW-0325">Glycoprotein</keyword>
<keyword evidence="6" id="KW-0723">Serine/threonine-protein kinase</keyword>
<keyword evidence="12" id="KW-0677">Repeat</keyword>
<sequence length="1136" mass="124970">MDTAYYFSVLHFVTLFVAQSYLPSLVDAATLRNITSDQHALLALKARVSQYDPHNVLTNNWSTSSTSVCNWVGVRCGSRHHRITALNLSYMALEGTIPPQMGNLSFLVRLNIRNNSFHSSIPKELAHLRRLKSLDFGFNDFSGEFPSWIGLLSKLKYLALHGNSFTGTIPPSLSNISSLQRLSCSINQLSGSIPSSIFNMSTLQEIYLGGNKLSGPMPSIFFDLPSLQIIDLAANDQLSGTLPMDMFDHLPNLNSFSIIGNQFSGELPSTLFRCTQLQVLSLSFNNFSGRVPPEIWNLTMLVFLDLNNNNFEGAIPSALFNCKQLQSLSLSHNNFTGRVPQEIGNLTMLAELYLGFNNFKGALPREIGNLQNLEVFYITNSSIAGSIPYGIFNISTIQYIAMEFNNLSGHLPPNFGLFLPNLQEISLGNNELTGTIPSSISNASQLTHLDLSSNSFSGLIPKTLGNLRFLQLLHLGINNMTLESPDLFSSLSNCIYLRELNLFKNSLDIILPNSVGNLSRSLQNLYLSNCSIKGGIPIETGNLSSLSVLSLAYNKLEEPIPNTVGRLRMLQGLYLEGNRLKGPIPSDLCHLTNLADIGFGGNELSGHIPACINNLTSLRNLYLGANQLTSTIPLSLWSLTYLLEVDLQSNSLSGSLSLEIENMKTLRLLYLSRNQLSGFIPETIGGLQDLANLSLAANQLEGSIPESFGKMVSLEFLDLSGNKLSGEIPKSLEALRYLNYLNLSFNKLRGEIPKGGLFVNLSATSFMSNDALCGDTRLQVPPCKKKATGSAHILKYVLPTIGLTVLIVFLALISMRHRKRNVRSSGDLEISPLATLRRISHQEILQATEGFSVTNLLGEGSFGSVYKGTLLDGTNVAIKVLKLQVEGAFKSFDIECEVLRNIRHRNLIKIISACSNMDFKALVMEYMPNANLDVWLYHESRHLNMLQRLNIMIDVAMALEYLHLGYSTPIVHCDLKPSNILLDEDMVGHVADFGIAKLLSDGVSLTQTMTLATIGYMAPEYGSEGIVSTRGDVYSYGILLMETFTKKKPTDDIFTGEVSLKRLVEESLFLSIMEVVDVGLLGDNIDYSVMENCLSSIMGLALNCCADSPEQRIDVKSVSAKLQKIKQKFLQDTAGG</sequence>
<evidence type="ECO:0000256" key="5">
    <source>
        <dbReference type="ARBA" id="ARBA00022475"/>
    </source>
</evidence>
<dbReference type="GeneID" id="109013621"/>
<dbReference type="GO" id="GO:0005524">
    <property type="term" value="F:ATP binding"/>
    <property type="evidence" value="ECO:0007669"/>
    <property type="project" value="UniProtKB-UniRule"/>
</dbReference>
<dbReference type="SMART" id="SM00220">
    <property type="entry name" value="S_TKc"/>
    <property type="match status" value="1"/>
</dbReference>
<evidence type="ECO:0000313" key="23">
    <source>
        <dbReference type="Proteomes" id="UP000235220"/>
    </source>
</evidence>
<dbReference type="FunFam" id="1.10.510.10:FF:000358">
    <property type="entry name" value="Putative leucine-rich repeat receptor-like serine/threonine-protein kinase"/>
    <property type="match status" value="1"/>
</dbReference>
<evidence type="ECO:0000256" key="19">
    <source>
        <dbReference type="ARBA" id="ARBA00023180"/>
    </source>
</evidence>